<name>A0A6C0BFE5_9ZZZZ</name>
<proteinExistence type="predicted"/>
<dbReference type="AlphaFoldDB" id="A0A6C0BFE5"/>
<reference evidence="1" key="1">
    <citation type="journal article" date="2020" name="Nature">
        <title>Giant virus diversity and host interactions through global metagenomics.</title>
        <authorList>
            <person name="Schulz F."/>
            <person name="Roux S."/>
            <person name="Paez-Espino D."/>
            <person name="Jungbluth S."/>
            <person name="Walsh D.A."/>
            <person name="Denef V.J."/>
            <person name="McMahon K.D."/>
            <person name="Konstantinidis K.T."/>
            <person name="Eloe-Fadrosh E.A."/>
            <person name="Kyrpides N.C."/>
            <person name="Woyke T."/>
        </authorList>
    </citation>
    <scope>NUCLEOTIDE SEQUENCE</scope>
    <source>
        <strain evidence="1">GVMAG-M-3300010354-11</strain>
    </source>
</reference>
<protein>
    <submittedName>
        <fullName evidence="1">Uncharacterized protein</fullName>
    </submittedName>
</protein>
<evidence type="ECO:0000313" key="1">
    <source>
        <dbReference type="EMBL" id="QHS90511.1"/>
    </source>
</evidence>
<organism evidence="1">
    <name type="scientific">viral metagenome</name>
    <dbReference type="NCBI Taxonomy" id="1070528"/>
    <lineage>
        <taxon>unclassified sequences</taxon>
        <taxon>metagenomes</taxon>
        <taxon>organismal metagenomes</taxon>
    </lineage>
</organism>
<sequence>MNSTQILIIIFCILLFVLYVQSYLQPKNDYTIVQTYLDKIKIDTLYEKHPIIIYDHIYDPLNLLKSLFAYSYACYFTKTYESNRIFTAKSKFTLLFNDKENNTIHLISPKYKLDMQKRVAEQNADVQYVTVILKQNQILILPLFWRFESSRPCKAIELDDFITPVVKLTC</sequence>
<accession>A0A6C0BFE5</accession>
<dbReference type="EMBL" id="MN739140">
    <property type="protein sequence ID" value="QHS90511.1"/>
    <property type="molecule type" value="Genomic_DNA"/>
</dbReference>